<dbReference type="SUPFAM" id="SSF103378">
    <property type="entry name" value="2-methylcitrate dehydratase PrpD"/>
    <property type="match status" value="1"/>
</dbReference>
<name>A0ABV6MHG3_9ACTN</name>
<accession>A0ABV6MHG3</accession>
<evidence type="ECO:0000313" key="5">
    <source>
        <dbReference type="Proteomes" id="UP001589867"/>
    </source>
</evidence>
<dbReference type="InterPro" id="IPR045336">
    <property type="entry name" value="MmgE_PrpD_N"/>
</dbReference>
<dbReference type="InterPro" id="IPR036148">
    <property type="entry name" value="MmgE/PrpD_sf"/>
</dbReference>
<proteinExistence type="inferred from homology"/>
<dbReference type="Proteomes" id="UP001589867">
    <property type="component" value="Unassembled WGS sequence"/>
</dbReference>
<dbReference type="Gene3D" id="3.30.1330.120">
    <property type="entry name" value="2-methylcitrate dehydratase PrpD"/>
    <property type="match status" value="1"/>
</dbReference>
<dbReference type="PANTHER" id="PTHR16943:SF8">
    <property type="entry name" value="2-METHYLCITRATE DEHYDRATASE"/>
    <property type="match status" value="1"/>
</dbReference>
<feature type="domain" description="MmgE/PrpD C-terminal" evidence="3">
    <location>
        <begin position="273"/>
        <end position="424"/>
    </location>
</feature>
<feature type="domain" description="MmgE/PrpD N-terminal" evidence="2">
    <location>
        <begin position="8"/>
        <end position="247"/>
    </location>
</feature>
<evidence type="ECO:0000256" key="1">
    <source>
        <dbReference type="ARBA" id="ARBA00006174"/>
    </source>
</evidence>
<keyword evidence="5" id="KW-1185">Reference proteome</keyword>
<dbReference type="Pfam" id="PF19305">
    <property type="entry name" value="MmgE_PrpD_C"/>
    <property type="match status" value="1"/>
</dbReference>
<dbReference type="InterPro" id="IPR042188">
    <property type="entry name" value="MmgE/PrpD_sf_2"/>
</dbReference>
<dbReference type="InterPro" id="IPR042183">
    <property type="entry name" value="MmgE/PrpD_sf_1"/>
</dbReference>
<comment type="similarity">
    <text evidence="1">Belongs to the PrpD family.</text>
</comment>
<dbReference type="PANTHER" id="PTHR16943">
    <property type="entry name" value="2-METHYLCITRATE DEHYDRATASE-RELATED"/>
    <property type="match status" value="1"/>
</dbReference>
<protein>
    <submittedName>
        <fullName evidence="4">MmgE/PrpD family protein</fullName>
    </submittedName>
</protein>
<evidence type="ECO:0000259" key="2">
    <source>
        <dbReference type="Pfam" id="PF03972"/>
    </source>
</evidence>
<evidence type="ECO:0000259" key="3">
    <source>
        <dbReference type="Pfam" id="PF19305"/>
    </source>
</evidence>
<reference evidence="4 5" key="1">
    <citation type="submission" date="2024-09" db="EMBL/GenBank/DDBJ databases">
        <authorList>
            <person name="Sun Q."/>
            <person name="Mori K."/>
        </authorList>
    </citation>
    <scope>NUCLEOTIDE SEQUENCE [LARGE SCALE GENOMIC DNA]</scope>
    <source>
        <strain evidence="4 5">TBRC 3947</strain>
    </source>
</reference>
<dbReference type="InterPro" id="IPR045337">
    <property type="entry name" value="MmgE_PrpD_C"/>
</dbReference>
<dbReference type="Pfam" id="PF03972">
    <property type="entry name" value="MmgE_PrpD_N"/>
    <property type="match status" value="1"/>
</dbReference>
<organism evidence="4 5">
    <name type="scientific">Phytohabitans kaempferiae</name>
    <dbReference type="NCBI Taxonomy" id="1620943"/>
    <lineage>
        <taxon>Bacteria</taxon>
        <taxon>Bacillati</taxon>
        <taxon>Actinomycetota</taxon>
        <taxon>Actinomycetes</taxon>
        <taxon>Micromonosporales</taxon>
        <taxon>Micromonosporaceae</taxon>
    </lineage>
</organism>
<comment type="caution">
    <text evidence="4">The sequence shown here is derived from an EMBL/GenBank/DDBJ whole genome shotgun (WGS) entry which is preliminary data.</text>
</comment>
<dbReference type="InterPro" id="IPR005656">
    <property type="entry name" value="MmgE_PrpD"/>
</dbReference>
<evidence type="ECO:0000313" key="4">
    <source>
        <dbReference type="EMBL" id="MFC0534175.1"/>
    </source>
</evidence>
<dbReference type="RefSeq" id="WP_377262700.1">
    <property type="nucleotide sequence ID" value="NZ_JBHLUH010000104.1"/>
</dbReference>
<dbReference type="EMBL" id="JBHLUH010000104">
    <property type="protein sequence ID" value="MFC0534175.1"/>
    <property type="molecule type" value="Genomic_DNA"/>
</dbReference>
<gene>
    <name evidence="4" type="ORF">ACFFIA_41965</name>
</gene>
<sequence length="470" mass="49101">MSGSVSAALGRYAAALSYEDIPEPVRAHVRLLVLDTLMCGALGGTSSPEVGLLTATLARSEPGGPATGWVTGAALSPASAALVNATAVHAFELDDIAIGQHYGASVLPPALAVAPLAGGLSGRDLVTAIVAGCEVAARIQRAVGRTPHAEVGFHGPSLIATFAAAVAAGRALRLDAAGLAHAIGHAAQQASGIMATQHGGMGKRLLAGIAARNGTFAALLAAEGFTSGTDMLERPYGGFFPVVSGGAATWDAARALDVPEGWWATVETRFKFWACRFPIHPALEGLRDLRDREGLDPADVERVEVELDPAAYKAVGFPWQATSTASAQMNLRVCVASYLLDGDVFLPQFRPDALARPELLDLVGRVEPVESSGGELFKRESPVRVRLRSGRELSALGRVRGGADDPQTPALVVAKAERVARAIGRDRDFVETLGWRQLDEVDAEALSRAMALSHELASSHRTGPTERGTR</sequence>
<dbReference type="Gene3D" id="1.10.4100.10">
    <property type="entry name" value="2-methylcitrate dehydratase PrpD"/>
    <property type="match status" value="1"/>
</dbReference>